<protein>
    <submittedName>
        <fullName evidence="2">Uncharacterized protein</fullName>
    </submittedName>
</protein>
<dbReference type="EMBL" id="CAUYUJ010018682">
    <property type="protein sequence ID" value="CAK0885522.1"/>
    <property type="molecule type" value="Genomic_DNA"/>
</dbReference>
<reference evidence="2" key="1">
    <citation type="submission" date="2023-10" db="EMBL/GenBank/DDBJ databases">
        <authorList>
            <person name="Chen Y."/>
            <person name="Shah S."/>
            <person name="Dougan E. K."/>
            <person name="Thang M."/>
            <person name="Chan C."/>
        </authorList>
    </citation>
    <scope>NUCLEOTIDE SEQUENCE [LARGE SCALE GENOMIC DNA]</scope>
</reference>
<keyword evidence="3" id="KW-1185">Reference proteome</keyword>
<dbReference type="Proteomes" id="UP001189429">
    <property type="component" value="Unassembled WGS sequence"/>
</dbReference>
<name>A0ABN9WGE6_9DINO</name>
<evidence type="ECO:0000313" key="3">
    <source>
        <dbReference type="Proteomes" id="UP001189429"/>
    </source>
</evidence>
<evidence type="ECO:0000256" key="1">
    <source>
        <dbReference type="SAM" id="MobiDB-lite"/>
    </source>
</evidence>
<accession>A0ABN9WGE6</accession>
<feature type="region of interest" description="Disordered" evidence="1">
    <location>
        <begin position="15"/>
        <end position="44"/>
    </location>
</feature>
<comment type="caution">
    <text evidence="2">The sequence shown here is derived from an EMBL/GenBank/DDBJ whole genome shotgun (WGS) entry which is preliminary data.</text>
</comment>
<organism evidence="2 3">
    <name type="scientific">Prorocentrum cordatum</name>
    <dbReference type="NCBI Taxonomy" id="2364126"/>
    <lineage>
        <taxon>Eukaryota</taxon>
        <taxon>Sar</taxon>
        <taxon>Alveolata</taxon>
        <taxon>Dinophyceae</taxon>
        <taxon>Prorocentrales</taxon>
        <taxon>Prorocentraceae</taxon>
        <taxon>Prorocentrum</taxon>
    </lineage>
</organism>
<feature type="compositionally biased region" description="Basic and acidic residues" evidence="1">
    <location>
        <begin position="30"/>
        <end position="40"/>
    </location>
</feature>
<proteinExistence type="predicted"/>
<evidence type="ECO:0000313" key="2">
    <source>
        <dbReference type="EMBL" id="CAK0885522.1"/>
    </source>
</evidence>
<gene>
    <name evidence="2" type="ORF">PCOR1329_LOCUS67129</name>
</gene>
<sequence>MCSYSAAIRACEKRQARLEPNSPNPSHNSACEKSEAKGEPPDFSAALEVKRSMAMWRARARISTKWLCEKGELGGTCEKREAKLEPTIYPSYRPGNGARESEASHERWLARKFGRKQATRTSRVPTIEEWIYGTGGL</sequence>